<gene>
    <name evidence="2" type="ORF">CDAR_262611</name>
</gene>
<organism evidence="2 3">
    <name type="scientific">Caerostris darwini</name>
    <dbReference type="NCBI Taxonomy" id="1538125"/>
    <lineage>
        <taxon>Eukaryota</taxon>
        <taxon>Metazoa</taxon>
        <taxon>Ecdysozoa</taxon>
        <taxon>Arthropoda</taxon>
        <taxon>Chelicerata</taxon>
        <taxon>Arachnida</taxon>
        <taxon>Araneae</taxon>
        <taxon>Araneomorphae</taxon>
        <taxon>Entelegynae</taxon>
        <taxon>Araneoidea</taxon>
        <taxon>Araneidae</taxon>
        <taxon>Caerostris</taxon>
    </lineage>
</organism>
<accession>A0AAV4TFQ6</accession>
<evidence type="ECO:0000256" key="1">
    <source>
        <dbReference type="SAM" id="MobiDB-lite"/>
    </source>
</evidence>
<comment type="caution">
    <text evidence="2">The sequence shown here is derived from an EMBL/GenBank/DDBJ whole genome shotgun (WGS) entry which is preliminary data.</text>
</comment>
<evidence type="ECO:0000313" key="2">
    <source>
        <dbReference type="EMBL" id="GIY44026.1"/>
    </source>
</evidence>
<keyword evidence="3" id="KW-1185">Reference proteome</keyword>
<dbReference type="AlphaFoldDB" id="A0AAV4TFQ6"/>
<evidence type="ECO:0000313" key="3">
    <source>
        <dbReference type="Proteomes" id="UP001054837"/>
    </source>
</evidence>
<proteinExistence type="predicted"/>
<dbReference type="Proteomes" id="UP001054837">
    <property type="component" value="Unassembled WGS sequence"/>
</dbReference>
<protein>
    <submittedName>
        <fullName evidence="2">Uncharacterized protein</fullName>
    </submittedName>
</protein>
<name>A0AAV4TFQ6_9ARAC</name>
<sequence>MSFPEKIKVGEIFVAAGAAFGKMAEMIESIQKAGETSSTGKWSAQEIKMLQSALKPFIAELRRIHSTVKNKKDEEKSAVSDPTDFIDMNEPSTVKAADDKEIAFNESLSELPKSGSAEDTPIIRSEEQAAITSEEQIANHSEEQAALSRAQVFISEGQVFISEEQIPISEEQIPISEEQISICEEEIPISEEQVSICEEEIPISGEQVSITEEGISISEEQLLILSNRRI</sequence>
<reference evidence="2 3" key="1">
    <citation type="submission" date="2021-06" db="EMBL/GenBank/DDBJ databases">
        <title>Caerostris darwini draft genome.</title>
        <authorList>
            <person name="Kono N."/>
            <person name="Arakawa K."/>
        </authorList>
    </citation>
    <scope>NUCLEOTIDE SEQUENCE [LARGE SCALE GENOMIC DNA]</scope>
</reference>
<dbReference type="EMBL" id="BPLQ01009440">
    <property type="protein sequence ID" value="GIY44026.1"/>
    <property type="molecule type" value="Genomic_DNA"/>
</dbReference>
<feature type="region of interest" description="Disordered" evidence="1">
    <location>
        <begin position="69"/>
        <end position="89"/>
    </location>
</feature>